<evidence type="ECO:0000256" key="1">
    <source>
        <dbReference type="SAM" id="MobiDB-lite"/>
    </source>
</evidence>
<feature type="compositionally biased region" description="Polar residues" evidence="1">
    <location>
        <begin position="165"/>
        <end position="196"/>
    </location>
</feature>
<reference evidence="2 3" key="1">
    <citation type="submission" date="2024-05" db="EMBL/GenBank/DDBJ databases">
        <title>De novo assembly of an allotetraploid wild potato.</title>
        <authorList>
            <person name="Hosaka A.J."/>
        </authorList>
    </citation>
    <scope>NUCLEOTIDE SEQUENCE [LARGE SCALE GENOMIC DNA]</scope>
    <source>
        <tissue evidence="2">Young leaves</tissue>
    </source>
</reference>
<dbReference type="Proteomes" id="UP001627284">
    <property type="component" value="Unassembled WGS sequence"/>
</dbReference>
<protein>
    <submittedName>
        <fullName evidence="2">Uncharacterized protein</fullName>
    </submittedName>
</protein>
<evidence type="ECO:0000313" key="3">
    <source>
        <dbReference type="Proteomes" id="UP001627284"/>
    </source>
</evidence>
<sequence length="196" mass="22319">SRFGFLIWEIYQFCRERGRERERERERRERMLGRVRRSTISSLEQLELERPASKIIKADSLSIYETTLMKLREGSRRDTSFPAESSVDGNICCITSGGSPREEASITDTDSSREYLEDTSSCQPTGSLTETKKKNLSLAYMFSRYRSSQCAEGINEDDAMDMEDNTCSTNSSLSPNNSQLMSSSVQSKIQEHICSQ</sequence>
<organism evidence="2 3">
    <name type="scientific">Solanum stoloniferum</name>
    <dbReference type="NCBI Taxonomy" id="62892"/>
    <lineage>
        <taxon>Eukaryota</taxon>
        <taxon>Viridiplantae</taxon>
        <taxon>Streptophyta</taxon>
        <taxon>Embryophyta</taxon>
        <taxon>Tracheophyta</taxon>
        <taxon>Spermatophyta</taxon>
        <taxon>Magnoliopsida</taxon>
        <taxon>eudicotyledons</taxon>
        <taxon>Gunneridae</taxon>
        <taxon>Pentapetalae</taxon>
        <taxon>asterids</taxon>
        <taxon>lamiids</taxon>
        <taxon>Solanales</taxon>
        <taxon>Solanaceae</taxon>
        <taxon>Solanoideae</taxon>
        <taxon>Solaneae</taxon>
        <taxon>Solanum</taxon>
    </lineage>
</organism>
<dbReference type="EMBL" id="JBJKTR010000015">
    <property type="protein sequence ID" value="KAL3342703.1"/>
    <property type="molecule type" value="Genomic_DNA"/>
</dbReference>
<gene>
    <name evidence="2" type="ORF">AABB24_026634</name>
</gene>
<feature type="non-terminal residue" evidence="2">
    <location>
        <position position="1"/>
    </location>
</feature>
<dbReference type="PANTHER" id="PTHR48238:SF1">
    <property type="entry name" value="(RAPE) HYPOTHETICAL PROTEIN"/>
    <property type="match status" value="1"/>
</dbReference>
<accession>A0ABD2SFS7</accession>
<name>A0ABD2SFS7_9SOLN</name>
<proteinExistence type="predicted"/>
<feature type="region of interest" description="Disordered" evidence="1">
    <location>
        <begin position="161"/>
        <end position="196"/>
    </location>
</feature>
<comment type="caution">
    <text evidence="2">The sequence shown here is derived from an EMBL/GenBank/DDBJ whole genome shotgun (WGS) entry which is preliminary data.</text>
</comment>
<evidence type="ECO:0000313" key="2">
    <source>
        <dbReference type="EMBL" id="KAL3342703.1"/>
    </source>
</evidence>
<dbReference type="PANTHER" id="PTHR48238">
    <property type="entry name" value="BNACNNG09570D PROTEIN"/>
    <property type="match status" value="1"/>
</dbReference>
<dbReference type="AlphaFoldDB" id="A0ABD2SFS7"/>
<keyword evidence="3" id="KW-1185">Reference proteome</keyword>